<name>A0AAN6VWM2_9PEZI</name>
<dbReference type="AlphaFoldDB" id="A0AAN6VWM2"/>
<dbReference type="PANTHER" id="PTHR10272:SF14">
    <property type="entry name" value="PAF ACETYLHYDROLASE FAMILY PROTEIN"/>
    <property type="match status" value="1"/>
</dbReference>
<evidence type="ECO:0000256" key="2">
    <source>
        <dbReference type="ARBA" id="ARBA00022801"/>
    </source>
</evidence>
<keyword evidence="4" id="KW-0443">Lipid metabolism</keyword>
<evidence type="ECO:0000256" key="1">
    <source>
        <dbReference type="ARBA" id="ARBA00013201"/>
    </source>
</evidence>
<protein>
    <recommendedName>
        <fullName evidence="1">1-alkyl-2-acetylglycerophosphocholine esterase</fullName>
        <ecNumber evidence="1">3.1.1.47</ecNumber>
    </recommendedName>
</protein>
<evidence type="ECO:0000256" key="5">
    <source>
        <dbReference type="SAM" id="SignalP"/>
    </source>
</evidence>
<gene>
    <name evidence="6" type="ORF">C8A00DRAFT_11065</name>
</gene>
<evidence type="ECO:0000256" key="3">
    <source>
        <dbReference type="ARBA" id="ARBA00022963"/>
    </source>
</evidence>
<keyword evidence="7" id="KW-1185">Reference proteome</keyword>
<organism evidence="6 7">
    <name type="scientific">Chaetomidium leptoderma</name>
    <dbReference type="NCBI Taxonomy" id="669021"/>
    <lineage>
        <taxon>Eukaryota</taxon>
        <taxon>Fungi</taxon>
        <taxon>Dikarya</taxon>
        <taxon>Ascomycota</taxon>
        <taxon>Pezizomycotina</taxon>
        <taxon>Sordariomycetes</taxon>
        <taxon>Sordariomycetidae</taxon>
        <taxon>Sordariales</taxon>
        <taxon>Chaetomiaceae</taxon>
        <taxon>Chaetomidium</taxon>
    </lineage>
</organism>
<sequence>MRFTLLAAAGMLLGIGQAVVVSSDPGSFSVAMRVKALTDHGRIDPLNNTEKRRVLLSVFWPISNSTKCSQDMVPYMPPATAASYGPLAESAGLPANIFSSFQLEFCQLPQNGGCRASGRKASRFPLVLFSPGLAESRLLYSVTAKSIAAQGYVVVTIDHPYDTEVVEFPDGSVARNNGTDGMEQRLTEIRAADISFTLSALRGLAEGDSLFQGLPGKINFMRVVAMGHSLGGAAAAQALRDQRIRGGIDLDGRLFSPVLEAGLDRPFLLLGREKHAEEDATWNQFWSVLRGPRALLGVSGTTHASFTDIPPLIQSLGLPDAAQSQVEKLLGTVGGSRMQHILAELCSSFFVSVFEGDYHPLEHTASGFSEVSIRNSSFKAV</sequence>
<dbReference type="GO" id="GO:0016042">
    <property type="term" value="P:lipid catabolic process"/>
    <property type="evidence" value="ECO:0007669"/>
    <property type="project" value="UniProtKB-KW"/>
</dbReference>
<dbReference type="InterPro" id="IPR029058">
    <property type="entry name" value="AB_hydrolase_fold"/>
</dbReference>
<dbReference type="PANTHER" id="PTHR10272">
    <property type="entry name" value="PLATELET-ACTIVATING FACTOR ACETYLHYDROLASE"/>
    <property type="match status" value="1"/>
</dbReference>
<feature type="chain" id="PRO_5042871922" description="1-alkyl-2-acetylglycerophosphocholine esterase" evidence="5">
    <location>
        <begin position="19"/>
        <end position="381"/>
    </location>
</feature>
<proteinExistence type="predicted"/>
<feature type="signal peptide" evidence="5">
    <location>
        <begin position="1"/>
        <end position="18"/>
    </location>
</feature>
<evidence type="ECO:0000313" key="7">
    <source>
        <dbReference type="Proteomes" id="UP001302745"/>
    </source>
</evidence>
<reference evidence="6" key="1">
    <citation type="journal article" date="2023" name="Mol. Phylogenet. Evol.">
        <title>Genome-scale phylogeny and comparative genomics of the fungal order Sordariales.</title>
        <authorList>
            <person name="Hensen N."/>
            <person name="Bonometti L."/>
            <person name="Westerberg I."/>
            <person name="Brannstrom I.O."/>
            <person name="Guillou S."/>
            <person name="Cros-Aarteil S."/>
            <person name="Calhoun S."/>
            <person name="Haridas S."/>
            <person name="Kuo A."/>
            <person name="Mondo S."/>
            <person name="Pangilinan J."/>
            <person name="Riley R."/>
            <person name="LaButti K."/>
            <person name="Andreopoulos B."/>
            <person name="Lipzen A."/>
            <person name="Chen C."/>
            <person name="Yan M."/>
            <person name="Daum C."/>
            <person name="Ng V."/>
            <person name="Clum A."/>
            <person name="Steindorff A."/>
            <person name="Ohm R.A."/>
            <person name="Martin F."/>
            <person name="Silar P."/>
            <person name="Natvig D.O."/>
            <person name="Lalanne C."/>
            <person name="Gautier V."/>
            <person name="Ament-Velasquez S.L."/>
            <person name="Kruys A."/>
            <person name="Hutchinson M.I."/>
            <person name="Powell A.J."/>
            <person name="Barry K."/>
            <person name="Miller A.N."/>
            <person name="Grigoriev I.V."/>
            <person name="Debuchy R."/>
            <person name="Gladieux P."/>
            <person name="Hiltunen Thoren M."/>
            <person name="Johannesson H."/>
        </authorList>
    </citation>
    <scope>NUCLEOTIDE SEQUENCE</scope>
    <source>
        <strain evidence="6">CBS 538.74</strain>
    </source>
</reference>
<keyword evidence="3" id="KW-0442">Lipid degradation</keyword>
<evidence type="ECO:0000313" key="6">
    <source>
        <dbReference type="EMBL" id="KAK4158156.1"/>
    </source>
</evidence>
<dbReference type="SUPFAM" id="SSF53474">
    <property type="entry name" value="alpha/beta-Hydrolases"/>
    <property type="match status" value="1"/>
</dbReference>
<dbReference type="EC" id="3.1.1.47" evidence="1"/>
<keyword evidence="2 6" id="KW-0378">Hydrolase</keyword>
<accession>A0AAN6VWM2</accession>
<comment type="caution">
    <text evidence="6">The sequence shown here is derived from an EMBL/GenBank/DDBJ whole genome shotgun (WGS) entry which is preliminary data.</text>
</comment>
<evidence type="ECO:0000256" key="4">
    <source>
        <dbReference type="ARBA" id="ARBA00023098"/>
    </source>
</evidence>
<dbReference type="Proteomes" id="UP001302745">
    <property type="component" value="Unassembled WGS sequence"/>
</dbReference>
<dbReference type="GO" id="GO:0003847">
    <property type="term" value="F:1-alkyl-2-acetylglycerophosphocholine esterase activity"/>
    <property type="evidence" value="ECO:0007669"/>
    <property type="project" value="UniProtKB-EC"/>
</dbReference>
<keyword evidence="5" id="KW-0732">Signal</keyword>
<dbReference type="Pfam" id="PF03403">
    <property type="entry name" value="PAF-AH_p_II"/>
    <property type="match status" value="2"/>
</dbReference>
<dbReference type="Gene3D" id="3.40.50.1820">
    <property type="entry name" value="alpha/beta hydrolase"/>
    <property type="match status" value="1"/>
</dbReference>
<reference evidence="6" key="2">
    <citation type="submission" date="2023-05" db="EMBL/GenBank/DDBJ databases">
        <authorList>
            <consortium name="Lawrence Berkeley National Laboratory"/>
            <person name="Steindorff A."/>
            <person name="Hensen N."/>
            <person name="Bonometti L."/>
            <person name="Westerberg I."/>
            <person name="Brannstrom I.O."/>
            <person name="Guillou S."/>
            <person name="Cros-Aarteil S."/>
            <person name="Calhoun S."/>
            <person name="Haridas S."/>
            <person name="Kuo A."/>
            <person name="Mondo S."/>
            <person name="Pangilinan J."/>
            <person name="Riley R."/>
            <person name="Labutti K."/>
            <person name="Andreopoulos B."/>
            <person name="Lipzen A."/>
            <person name="Chen C."/>
            <person name="Yanf M."/>
            <person name="Daum C."/>
            <person name="Ng V."/>
            <person name="Clum A."/>
            <person name="Ohm R."/>
            <person name="Martin F."/>
            <person name="Silar P."/>
            <person name="Natvig D."/>
            <person name="Lalanne C."/>
            <person name="Gautier V."/>
            <person name="Ament-Velasquez S.L."/>
            <person name="Kruys A."/>
            <person name="Hutchinson M.I."/>
            <person name="Powell A.J."/>
            <person name="Barry K."/>
            <person name="Miller A.N."/>
            <person name="Grigoriev I.V."/>
            <person name="Debuchy R."/>
            <person name="Gladieux P."/>
            <person name="Thoren M.H."/>
            <person name="Johannesson H."/>
        </authorList>
    </citation>
    <scope>NUCLEOTIDE SEQUENCE</scope>
    <source>
        <strain evidence="6">CBS 538.74</strain>
    </source>
</reference>
<dbReference type="EMBL" id="MU856841">
    <property type="protein sequence ID" value="KAK4158156.1"/>
    <property type="molecule type" value="Genomic_DNA"/>
</dbReference>